<dbReference type="AlphaFoldDB" id="A0A1L8WQ63"/>
<organism evidence="2 3">
    <name type="scientific">Enterococcus ratti</name>
    <dbReference type="NCBI Taxonomy" id="150033"/>
    <lineage>
        <taxon>Bacteria</taxon>
        <taxon>Bacillati</taxon>
        <taxon>Bacillota</taxon>
        <taxon>Bacilli</taxon>
        <taxon>Lactobacillales</taxon>
        <taxon>Enterococcaceae</taxon>
        <taxon>Enterococcus</taxon>
    </lineage>
</organism>
<gene>
    <name evidence="2" type="ORF">RV14_GL001828</name>
</gene>
<dbReference type="OrthoDB" id="9953797at2"/>
<accession>A0A1L8WQ63</accession>
<evidence type="ECO:0000313" key="3">
    <source>
        <dbReference type="Proteomes" id="UP000182152"/>
    </source>
</evidence>
<dbReference type="RefSeq" id="WP_071854895.1">
    <property type="nucleotide sequence ID" value="NZ_JXLB01000005.1"/>
</dbReference>
<feature type="chain" id="PRO_5039033110" description="DUF4352 domain-containing protein" evidence="1">
    <location>
        <begin position="22"/>
        <end position="156"/>
    </location>
</feature>
<reference evidence="2 3" key="1">
    <citation type="submission" date="2014-12" db="EMBL/GenBank/DDBJ databases">
        <title>Draft genome sequences of 29 type strains of Enterococci.</title>
        <authorList>
            <person name="Zhong Z."/>
            <person name="Sun Z."/>
            <person name="Liu W."/>
            <person name="Zhang W."/>
            <person name="Zhang H."/>
        </authorList>
    </citation>
    <scope>NUCLEOTIDE SEQUENCE [LARGE SCALE GENOMIC DNA]</scope>
    <source>
        <strain evidence="2 3">DSM 15687</strain>
    </source>
</reference>
<dbReference type="EMBL" id="JXLB01000005">
    <property type="protein sequence ID" value="OJG83133.1"/>
    <property type="molecule type" value="Genomic_DNA"/>
</dbReference>
<keyword evidence="1" id="KW-0732">Signal</keyword>
<protein>
    <recommendedName>
        <fullName evidence="4">DUF4352 domain-containing protein</fullName>
    </recommendedName>
</protein>
<evidence type="ECO:0008006" key="4">
    <source>
        <dbReference type="Google" id="ProtNLM"/>
    </source>
</evidence>
<dbReference type="PROSITE" id="PS51257">
    <property type="entry name" value="PROKAR_LIPOPROTEIN"/>
    <property type="match status" value="1"/>
</dbReference>
<dbReference type="STRING" id="150033.RV14_GL001828"/>
<feature type="signal peptide" evidence="1">
    <location>
        <begin position="1"/>
        <end position="21"/>
    </location>
</feature>
<evidence type="ECO:0000256" key="1">
    <source>
        <dbReference type="SAM" id="SignalP"/>
    </source>
</evidence>
<sequence>MRKLYASLLMGMLLMLLSACMNPESLVENNRNSGDGKILETFSDNEIIKLADLDIQLKEIEQAEEEGEVVISLTVTVKNQSLDNGTTIDQSLFSISAEQNNKMLVAESVEPFVLDEEREISYKFHLLSESDVVLFTFDYNNNNNQQMTKHYDVYLE</sequence>
<comment type="caution">
    <text evidence="2">The sequence shown here is derived from an EMBL/GenBank/DDBJ whole genome shotgun (WGS) entry which is preliminary data.</text>
</comment>
<proteinExistence type="predicted"/>
<dbReference type="Proteomes" id="UP000182152">
    <property type="component" value="Unassembled WGS sequence"/>
</dbReference>
<keyword evidence="3" id="KW-1185">Reference proteome</keyword>
<name>A0A1L8WQ63_9ENTE</name>
<evidence type="ECO:0000313" key="2">
    <source>
        <dbReference type="EMBL" id="OJG83133.1"/>
    </source>
</evidence>